<organism evidence="2 3">
    <name type="scientific">Flagellimonas ochracea</name>
    <dbReference type="NCBI Taxonomy" id="2696472"/>
    <lineage>
        <taxon>Bacteria</taxon>
        <taxon>Pseudomonadati</taxon>
        <taxon>Bacteroidota</taxon>
        <taxon>Flavobacteriia</taxon>
        <taxon>Flavobacteriales</taxon>
        <taxon>Flavobacteriaceae</taxon>
        <taxon>Flagellimonas</taxon>
    </lineage>
</organism>
<sequence>MRFALIDGVKVEASKGAKGFCQSCGAEMIAKCGDFKINHWAHKRKYQCDTWWETETEWHRKWKGNYPIEWQEVIQFDSDTNEKHIADIQTKKGLVIEFQHSRLNPEERRKREGFYKNMVWVVDGTRLKRDFPRFFKEWKSNGISEVRRTDKSGIFEVWFPEFCFPEAWLKSSVPVIFDFLGDGTLEDPESMRNSLYCLFPQIGKYASVAEFSRKAFLNATTNGNWTLRVQKFLNHLIEQNKIRVQKERLELERHYALNRYEFNQRLLGRKYTGGKRRL</sequence>
<evidence type="ECO:0000313" key="3">
    <source>
        <dbReference type="Proteomes" id="UP000667650"/>
    </source>
</evidence>
<proteinExistence type="predicted"/>
<dbReference type="EMBL" id="JAAABI010000009">
    <property type="protein sequence ID" value="NAY93380.1"/>
    <property type="molecule type" value="Genomic_DNA"/>
</dbReference>
<dbReference type="AlphaFoldDB" id="A0A964TEI4"/>
<evidence type="ECO:0000313" key="2">
    <source>
        <dbReference type="EMBL" id="NAY93380.1"/>
    </source>
</evidence>
<reference evidence="2" key="1">
    <citation type="submission" date="2020-01" db="EMBL/GenBank/DDBJ databases">
        <title>Muricauda ochracea sp. nov., isolated from a tidal flat of Garorim bay in Korea.</title>
        <authorList>
            <person name="Kim D."/>
            <person name="Yoo Y."/>
            <person name="Kim J.-J."/>
        </authorList>
    </citation>
    <scope>NUCLEOTIDE SEQUENCE</scope>
    <source>
        <strain evidence="2">JGD-17</strain>
    </source>
</reference>
<dbReference type="InterPro" id="IPR057253">
    <property type="entry name" value="CoiA-like_N"/>
</dbReference>
<dbReference type="RefSeq" id="WP_166524791.1">
    <property type="nucleotide sequence ID" value="NZ_JAAABI010000009.1"/>
</dbReference>
<keyword evidence="3" id="KW-1185">Reference proteome</keyword>
<dbReference type="Proteomes" id="UP000667650">
    <property type="component" value="Unassembled WGS sequence"/>
</dbReference>
<gene>
    <name evidence="2" type="ORF">GTQ34_15830</name>
</gene>
<feature type="domain" description="Competence protein CoiA-like N-terminal" evidence="1">
    <location>
        <begin position="20"/>
        <end position="49"/>
    </location>
</feature>
<dbReference type="Pfam" id="PF25164">
    <property type="entry name" value="CoiA_N"/>
    <property type="match status" value="1"/>
</dbReference>
<comment type="caution">
    <text evidence="2">The sequence shown here is derived from an EMBL/GenBank/DDBJ whole genome shotgun (WGS) entry which is preliminary data.</text>
</comment>
<protein>
    <submittedName>
        <fullName evidence="2">Competence protein</fullName>
    </submittedName>
</protein>
<accession>A0A964TEI4</accession>
<name>A0A964TEI4_9FLAO</name>
<evidence type="ECO:0000259" key="1">
    <source>
        <dbReference type="Pfam" id="PF25164"/>
    </source>
</evidence>